<feature type="compositionally biased region" description="Basic residues" evidence="1">
    <location>
        <begin position="16"/>
        <end position="27"/>
    </location>
</feature>
<reference evidence="2" key="1">
    <citation type="journal article" date="2020" name="Angew. Chem. Int. Ed. Engl.">
        <title>Mining Symbionts of Spider-Transmitted Fungus Illuminates Uncharted Biosynthetic Pathways to Cytotoxic Benzolactones.</title>
        <authorList>
            <person name="Niehs S.P."/>
            <person name="Dose B."/>
            <person name="Richter S."/>
            <person name="Pidot S.J."/>
            <person name="Dahse H.-M."/>
            <person name="Stinear T.P."/>
            <person name="Hertweck C."/>
        </authorList>
    </citation>
    <scope>NUCLEOTIDE SEQUENCE</scope>
    <source>
        <strain evidence="2">B8</strain>
    </source>
</reference>
<evidence type="ECO:0000313" key="2">
    <source>
        <dbReference type="EMBL" id="QIE07375.1"/>
    </source>
</evidence>
<feature type="region of interest" description="Disordered" evidence="1">
    <location>
        <begin position="1"/>
        <end position="30"/>
    </location>
</feature>
<dbReference type="AlphaFoldDB" id="A0A6G6CWV6"/>
<sequence>MGACSRRRYPPNQNSRGRRSRGLCRKPLKCDDDDLPLPSKQINVSCTDPHSGYRVRDDKPKGFFYLDHRTVEAKHAIITDTHVTPASVHDSQPSQRVINTSR</sequence>
<evidence type="ECO:0008006" key="3">
    <source>
        <dbReference type="Google" id="ProtNLM"/>
    </source>
</evidence>
<accession>A0A6G6CWV6</accession>
<evidence type="ECO:0000256" key="1">
    <source>
        <dbReference type="SAM" id="MobiDB-lite"/>
    </source>
</evidence>
<dbReference type="EMBL" id="MN734804">
    <property type="protein sequence ID" value="QIE07375.1"/>
    <property type="molecule type" value="Genomic_DNA"/>
</dbReference>
<protein>
    <recommendedName>
        <fullName evidence="3">Transposase</fullName>
    </recommendedName>
</protein>
<organism evidence="2">
    <name type="scientific">Burkholderia sp. B8(2020)</name>
    <dbReference type="NCBI Taxonomy" id="2713619"/>
    <lineage>
        <taxon>Bacteria</taxon>
        <taxon>Pseudomonadati</taxon>
        <taxon>Pseudomonadota</taxon>
        <taxon>Betaproteobacteria</taxon>
        <taxon>Burkholderiales</taxon>
        <taxon>Burkholderiaceae</taxon>
        <taxon>Burkholderia</taxon>
    </lineage>
</organism>
<proteinExistence type="predicted"/>
<name>A0A6G6CWV6_9BURK</name>